<dbReference type="GO" id="GO:0016787">
    <property type="term" value="F:hydrolase activity"/>
    <property type="evidence" value="ECO:0007669"/>
    <property type="project" value="InterPro"/>
</dbReference>
<accession>A0A2W7RCC6</accession>
<evidence type="ECO:0000259" key="1">
    <source>
        <dbReference type="Pfam" id="PF00149"/>
    </source>
</evidence>
<dbReference type="Gene3D" id="3.60.21.10">
    <property type="match status" value="1"/>
</dbReference>
<proteinExistence type="predicted"/>
<dbReference type="Proteomes" id="UP000248882">
    <property type="component" value="Unassembled WGS sequence"/>
</dbReference>
<keyword evidence="3" id="KW-1185">Reference proteome</keyword>
<dbReference type="PANTHER" id="PTHR31302:SF0">
    <property type="entry name" value="TRANSMEMBRANE PROTEIN WITH METALLOPHOSPHOESTERASE DOMAIN"/>
    <property type="match status" value="1"/>
</dbReference>
<dbReference type="AlphaFoldDB" id="A0A2W7RCC6"/>
<dbReference type="InterPro" id="IPR051158">
    <property type="entry name" value="Metallophosphoesterase_sf"/>
</dbReference>
<dbReference type="RefSeq" id="WP_111316791.1">
    <property type="nucleotide sequence ID" value="NZ_QKZT01000002.1"/>
</dbReference>
<evidence type="ECO:0000313" key="3">
    <source>
        <dbReference type="Proteomes" id="UP000248882"/>
    </source>
</evidence>
<dbReference type="SUPFAM" id="SSF56300">
    <property type="entry name" value="Metallo-dependent phosphatases"/>
    <property type="match status" value="1"/>
</dbReference>
<dbReference type="InterPro" id="IPR029052">
    <property type="entry name" value="Metallo-depent_PP-like"/>
</dbReference>
<evidence type="ECO:0000313" key="2">
    <source>
        <dbReference type="EMBL" id="PZX56776.1"/>
    </source>
</evidence>
<reference evidence="2 3" key="1">
    <citation type="submission" date="2018-06" db="EMBL/GenBank/DDBJ databases">
        <title>Genomic Encyclopedia of Archaeal and Bacterial Type Strains, Phase II (KMG-II): from individual species to whole genera.</title>
        <authorList>
            <person name="Goeker M."/>
        </authorList>
    </citation>
    <scope>NUCLEOTIDE SEQUENCE [LARGE SCALE GENOMIC DNA]</scope>
    <source>
        <strain evidence="2 3">DSM 19830</strain>
    </source>
</reference>
<dbReference type="OrthoDB" id="9816081at2"/>
<dbReference type="EMBL" id="QKZT01000002">
    <property type="protein sequence ID" value="PZX56776.1"/>
    <property type="molecule type" value="Genomic_DNA"/>
</dbReference>
<sequence>MNRRIFIKNSALAGFSFALPDLSSELEAVFSKKITIGVIADLHQDLMHDGAERLSSFLTEVKKQSPDAILQLGDFAYPSDTNKALIDDFNNAHQHSLHVIGNHDTDSGFTKEQCLSVWGMPATYYTQDLKGIRLIVLDGNEKGSPSYTGGYVSFIGAEQINWLQKQLEKSTLPVLICCHQPLAGLFAVDNATEIQSLLGQYSDKILLCINGHSHIDQHQVINDVNYLHINSASYYWVGDDYKHTTFEASIIKEHPILDLTCPYEESLFAFLTIDPTSKTITVKGRRSKWVGKSPKELGYKIDGETDLYDWVIPEIKNLKISLSQ</sequence>
<dbReference type="PANTHER" id="PTHR31302">
    <property type="entry name" value="TRANSMEMBRANE PROTEIN WITH METALLOPHOSPHOESTERASE DOMAIN-RELATED"/>
    <property type="match status" value="1"/>
</dbReference>
<organism evidence="2 3">
    <name type="scientific">Algoriphagus chordae</name>
    <dbReference type="NCBI Taxonomy" id="237019"/>
    <lineage>
        <taxon>Bacteria</taxon>
        <taxon>Pseudomonadati</taxon>
        <taxon>Bacteroidota</taxon>
        <taxon>Cytophagia</taxon>
        <taxon>Cytophagales</taxon>
        <taxon>Cyclobacteriaceae</taxon>
        <taxon>Algoriphagus</taxon>
    </lineage>
</organism>
<name>A0A2W7RCC6_9BACT</name>
<dbReference type="InterPro" id="IPR004843">
    <property type="entry name" value="Calcineurin-like_PHP"/>
</dbReference>
<dbReference type="Pfam" id="PF00149">
    <property type="entry name" value="Metallophos"/>
    <property type="match status" value="1"/>
</dbReference>
<protein>
    <submittedName>
        <fullName evidence="2">3',5'-cyclic AMP phosphodiesterase CpdA</fullName>
    </submittedName>
</protein>
<comment type="caution">
    <text evidence="2">The sequence shown here is derived from an EMBL/GenBank/DDBJ whole genome shotgun (WGS) entry which is preliminary data.</text>
</comment>
<feature type="domain" description="Calcineurin-like phosphoesterase" evidence="1">
    <location>
        <begin position="35"/>
        <end position="215"/>
    </location>
</feature>
<gene>
    <name evidence="2" type="ORF">LV85_00709</name>
</gene>